<evidence type="ECO:0000313" key="2">
    <source>
        <dbReference type="WBParaSite" id="JU765_v2.g18895.t1"/>
    </source>
</evidence>
<accession>A0AC34QSD1</accession>
<dbReference type="WBParaSite" id="JU765_v2.g18895.t1">
    <property type="protein sequence ID" value="JU765_v2.g18895.t1"/>
    <property type="gene ID" value="JU765_v2.g18895"/>
</dbReference>
<proteinExistence type="predicted"/>
<protein>
    <submittedName>
        <fullName evidence="2">Uncharacterized protein</fullName>
    </submittedName>
</protein>
<evidence type="ECO:0000313" key="1">
    <source>
        <dbReference type="Proteomes" id="UP000887576"/>
    </source>
</evidence>
<sequence length="129" mass="14417">MKRPINLLALLIKGGAEIIQKCIHIANSNGFTKILPGHVLPFNPAGDNEPVYISIFYQERMVDGPAGPLVCICSAYPRYRDMNMIVGQNLQIHEVRSGDKWNPEVLDPCLGHVHHGDIFPNKNCRVCKN</sequence>
<name>A0AC34QSD1_9BILA</name>
<organism evidence="1 2">
    <name type="scientific">Panagrolaimus sp. JU765</name>
    <dbReference type="NCBI Taxonomy" id="591449"/>
    <lineage>
        <taxon>Eukaryota</taxon>
        <taxon>Metazoa</taxon>
        <taxon>Ecdysozoa</taxon>
        <taxon>Nematoda</taxon>
        <taxon>Chromadorea</taxon>
        <taxon>Rhabditida</taxon>
        <taxon>Tylenchina</taxon>
        <taxon>Panagrolaimomorpha</taxon>
        <taxon>Panagrolaimoidea</taxon>
        <taxon>Panagrolaimidae</taxon>
        <taxon>Panagrolaimus</taxon>
    </lineage>
</organism>
<dbReference type="Proteomes" id="UP000887576">
    <property type="component" value="Unplaced"/>
</dbReference>
<reference evidence="2" key="1">
    <citation type="submission" date="2022-11" db="UniProtKB">
        <authorList>
            <consortium name="WormBaseParasite"/>
        </authorList>
    </citation>
    <scope>IDENTIFICATION</scope>
</reference>